<dbReference type="GO" id="GO:0071972">
    <property type="term" value="F:peptidoglycan L,D-transpeptidase activity"/>
    <property type="evidence" value="ECO:0007669"/>
    <property type="project" value="TreeGrafter"/>
</dbReference>
<dbReference type="EMBL" id="BMOK01000001">
    <property type="protein sequence ID" value="GGL40073.1"/>
    <property type="molecule type" value="Genomic_DNA"/>
</dbReference>
<keyword evidence="6" id="KW-0133">Cell shape</keyword>
<feature type="transmembrane region" description="Helical" evidence="11">
    <location>
        <begin position="21"/>
        <end position="43"/>
    </location>
</feature>
<dbReference type="InterPro" id="IPR050515">
    <property type="entry name" value="Beta-lactam/transpept"/>
</dbReference>
<proteinExistence type="inferred from homology"/>
<dbReference type="InterPro" id="IPR012338">
    <property type="entry name" value="Beta-lactam/transpept-like"/>
</dbReference>
<evidence type="ECO:0000313" key="14">
    <source>
        <dbReference type="EMBL" id="GGL40073.1"/>
    </source>
</evidence>
<protein>
    <recommendedName>
        <fullName evidence="16">Penicillin-binding protein 2B</fullName>
    </recommendedName>
</protein>
<sequence length="694" mass="75595">MAKEIVNNKETKNNLPLRLNILFLVVFLAFATLIVRLGFVQIVNGAHYKSIVNGNHNQTANIASARGKIVDINGVTLADNKAELAIVYIRNAGIDAQKSLSIARQLSQLITMDNQAVQLVTTRDEQEYYALTHFKNLQQAFNAFLSQKEQTTLAANPTNEYNLLLSRIPNRVLTGFTAKDMQVMAIQHAFNQASNLNPYIIKRGLNVNDREYVNVVDHLSEFNGTIQTADVSSRAYAPNIPFYIGTVGQIPAEKINNYLAEGYSRNDMVGTSNLEQQYESYLRGVPMTLTYHTKNGQPVGNPTVKPGQRGDDLQLTIDSRLQDALPQILISNIKAARAQAGNSQNNSAYAVVMNPKTGAILAIGGEKLVNGQFVDASNEAINSQFAMGSAVKGATELTGFQYNAVPTSFTDMPIQYPGQNPNNSFKSWEVSGLGSLTPAQALEFSSNIFMAKITSNMAGITLTPAGGHYQASLPLATSPQFIRAVENLRNGYSQFGLGVKTGIDLPTEGTGYNGGMPDNPGLIHQFGIGQFDTYTPLEMVQYISTIANGGYRIQPHLLQSVRAPSSDPTRLGPTIYTYKPRILNTINNTPQQIQTVQDGLYLVTHGPSLQATGIMLGTGANTKYKIAAKTGTAQIDANDLQLYNETLVSYAPYDNPQIAVAVVVPAVRTGAQNKQIALDIYQKYDSLYHYTSGN</sequence>
<dbReference type="PANTHER" id="PTHR30627:SF2">
    <property type="entry name" value="PEPTIDOGLYCAN D,D-TRANSPEPTIDASE MRDA"/>
    <property type="match status" value="1"/>
</dbReference>
<evidence type="ECO:0008006" key="16">
    <source>
        <dbReference type="Google" id="ProtNLM"/>
    </source>
</evidence>
<comment type="caution">
    <text evidence="14">The sequence shown here is derived from an EMBL/GenBank/DDBJ whole genome shotgun (WGS) entry which is preliminary data.</text>
</comment>
<reference evidence="14" key="1">
    <citation type="journal article" date="2014" name="Int. J. Syst. Evol. Microbiol.">
        <title>Complete genome sequence of Corynebacterium casei LMG S-19264T (=DSM 44701T), isolated from a smear-ripened cheese.</title>
        <authorList>
            <consortium name="US DOE Joint Genome Institute (JGI-PGF)"/>
            <person name="Walter F."/>
            <person name="Albersmeier A."/>
            <person name="Kalinowski J."/>
            <person name="Ruckert C."/>
        </authorList>
    </citation>
    <scope>NUCLEOTIDE SEQUENCE</scope>
    <source>
        <strain evidence="14">JCM 15325</strain>
    </source>
</reference>
<gene>
    <name evidence="14" type="primary">yqgF</name>
    <name evidence="14" type="ORF">GCM10007968_00030</name>
</gene>
<dbReference type="GO" id="GO:0071555">
    <property type="term" value="P:cell wall organization"/>
    <property type="evidence" value="ECO:0007669"/>
    <property type="project" value="UniProtKB-KW"/>
</dbReference>
<evidence type="ECO:0000256" key="5">
    <source>
        <dbReference type="ARBA" id="ARBA00022692"/>
    </source>
</evidence>
<evidence type="ECO:0000256" key="11">
    <source>
        <dbReference type="SAM" id="Phobius"/>
    </source>
</evidence>
<dbReference type="InterPro" id="IPR005311">
    <property type="entry name" value="PBP_dimer"/>
</dbReference>
<dbReference type="Pfam" id="PF03717">
    <property type="entry name" value="PBP_dimer"/>
    <property type="match status" value="1"/>
</dbReference>
<dbReference type="SUPFAM" id="SSF56519">
    <property type="entry name" value="Penicillin binding protein dimerisation domain"/>
    <property type="match status" value="1"/>
</dbReference>
<name>A0A917VX18_9BACL</name>
<feature type="domain" description="Penicillin-binding protein transpeptidase" evidence="12">
    <location>
        <begin position="349"/>
        <end position="681"/>
    </location>
</feature>
<organism evidence="14 15">
    <name type="scientific">Sporolactobacillus putidus</name>
    <dbReference type="NCBI Taxonomy" id="492735"/>
    <lineage>
        <taxon>Bacteria</taxon>
        <taxon>Bacillati</taxon>
        <taxon>Bacillota</taxon>
        <taxon>Bacilli</taxon>
        <taxon>Bacillales</taxon>
        <taxon>Sporolactobacillaceae</taxon>
        <taxon>Sporolactobacillus</taxon>
    </lineage>
</organism>
<keyword evidence="10" id="KW-0961">Cell wall biogenesis/degradation</keyword>
<keyword evidence="7" id="KW-0573">Peptidoglycan synthesis</keyword>
<evidence type="ECO:0000256" key="2">
    <source>
        <dbReference type="ARBA" id="ARBA00004236"/>
    </source>
</evidence>
<feature type="domain" description="Penicillin-binding protein dimerisation" evidence="13">
    <location>
        <begin position="62"/>
        <end position="293"/>
    </location>
</feature>
<evidence type="ECO:0000256" key="10">
    <source>
        <dbReference type="ARBA" id="ARBA00023316"/>
    </source>
</evidence>
<dbReference type="RefSeq" id="WP_229727404.1">
    <property type="nucleotide sequence ID" value="NZ_BMOK01000001.1"/>
</dbReference>
<dbReference type="Pfam" id="PF00905">
    <property type="entry name" value="Transpeptidase"/>
    <property type="match status" value="1"/>
</dbReference>
<evidence type="ECO:0000256" key="9">
    <source>
        <dbReference type="ARBA" id="ARBA00023136"/>
    </source>
</evidence>
<keyword evidence="4" id="KW-1003">Cell membrane</keyword>
<keyword evidence="5 11" id="KW-0812">Transmembrane</keyword>
<reference evidence="14" key="2">
    <citation type="submission" date="2020-09" db="EMBL/GenBank/DDBJ databases">
        <authorList>
            <person name="Sun Q."/>
            <person name="Ohkuma M."/>
        </authorList>
    </citation>
    <scope>NUCLEOTIDE SEQUENCE</scope>
    <source>
        <strain evidence="14">JCM 15325</strain>
    </source>
</reference>
<evidence type="ECO:0000256" key="4">
    <source>
        <dbReference type="ARBA" id="ARBA00022475"/>
    </source>
</evidence>
<dbReference type="PANTHER" id="PTHR30627">
    <property type="entry name" value="PEPTIDOGLYCAN D,D-TRANSPEPTIDASE"/>
    <property type="match status" value="1"/>
</dbReference>
<evidence type="ECO:0000313" key="15">
    <source>
        <dbReference type="Proteomes" id="UP000654670"/>
    </source>
</evidence>
<evidence type="ECO:0000256" key="8">
    <source>
        <dbReference type="ARBA" id="ARBA00022989"/>
    </source>
</evidence>
<evidence type="ECO:0000256" key="7">
    <source>
        <dbReference type="ARBA" id="ARBA00022984"/>
    </source>
</evidence>
<evidence type="ECO:0000256" key="3">
    <source>
        <dbReference type="ARBA" id="ARBA00007171"/>
    </source>
</evidence>
<dbReference type="GO" id="GO:0009252">
    <property type="term" value="P:peptidoglycan biosynthetic process"/>
    <property type="evidence" value="ECO:0007669"/>
    <property type="project" value="UniProtKB-KW"/>
</dbReference>
<keyword evidence="15" id="KW-1185">Reference proteome</keyword>
<evidence type="ECO:0000256" key="6">
    <source>
        <dbReference type="ARBA" id="ARBA00022960"/>
    </source>
</evidence>
<dbReference type="GO" id="GO:0008360">
    <property type="term" value="P:regulation of cell shape"/>
    <property type="evidence" value="ECO:0007669"/>
    <property type="project" value="UniProtKB-KW"/>
</dbReference>
<evidence type="ECO:0000259" key="12">
    <source>
        <dbReference type="Pfam" id="PF00905"/>
    </source>
</evidence>
<evidence type="ECO:0000256" key="1">
    <source>
        <dbReference type="ARBA" id="ARBA00004167"/>
    </source>
</evidence>
<dbReference type="Gene3D" id="1.10.10.1230">
    <property type="entry name" value="Penicillin-binding protein, N-terminal non-catalytic domain, head sub-domain"/>
    <property type="match status" value="1"/>
</dbReference>
<keyword evidence="9 11" id="KW-0472">Membrane</keyword>
<accession>A0A917VX18</accession>
<dbReference type="GO" id="GO:0005886">
    <property type="term" value="C:plasma membrane"/>
    <property type="evidence" value="ECO:0007669"/>
    <property type="project" value="UniProtKB-SubCell"/>
</dbReference>
<keyword evidence="8 11" id="KW-1133">Transmembrane helix</keyword>
<comment type="similarity">
    <text evidence="3">Belongs to the transpeptidase family.</text>
</comment>
<dbReference type="Gene3D" id="3.40.710.10">
    <property type="entry name" value="DD-peptidase/beta-lactamase superfamily"/>
    <property type="match status" value="1"/>
</dbReference>
<dbReference type="GO" id="GO:0008658">
    <property type="term" value="F:penicillin binding"/>
    <property type="evidence" value="ECO:0007669"/>
    <property type="project" value="InterPro"/>
</dbReference>
<dbReference type="SUPFAM" id="SSF56601">
    <property type="entry name" value="beta-lactamase/transpeptidase-like"/>
    <property type="match status" value="1"/>
</dbReference>
<comment type="subcellular location">
    <subcellularLocation>
        <location evidence="2">Cell membrane</location>
    </subcellularLocation>
    <subcellularLocation>
        <location evidence="1">Membrane</location>
        <topology evidence="1">Single-pass membrane protein</topology>
    </subcellularLocation>
</comment>
<dbReference type="AlphaFoldDB" id="A0A917VX18"/>
<dbReference type="InterPro" id="IPR001460">
    <property type="entry name" value="PCN-bd_Tpept"/>
</dbReference>
<dbReference type="Gene3D" id="3.90.1310.10">
    <property type="entry name" value="Penicillin-binding protein 2a (Domain 2)"/>
    <property type="match status" value="1"/>
</dbReference>
<dbReference type="InterPro" id="IPR036138">
    <property type="entry name" value="PBP_dimer_sf"/>
</dbReference>
<evidence type="ECO:0000259" key="13">
    <source>
        <dbReference type="Pfam" id="PF03717"/>
    </source>
</evidence>
<dbReference type="Proteomes" id="UP000654670">
    <property type="component" value="Unassembled WGS sequence"/>
</dbReference>